<proteinExistence type="predicted"/>
<reference evidence="2" key="1">
    <citation type="journal article" date="2015" name="BMC Genomics">
        <title>Draft genome of a commonly misdiagnosed multidrug resistant pathogen Candida auris.</title>
        <authorList>
            <person name="Chatterjee S."/>
            <person name="Alampalli S.V."/>
            <person name="Nageshan R.K."/>
            <person name="Chettiar S.T."/>
            <person name="Joshi S."/>
            <person name="Tatu U.S."/>
        </authorList>
    </citation>
    <scope>NUCLEOTIDE SEQUENCE [LARGE SCALE GENOMIC DNA]</scope>
    <source>
        <strain evidence="2">6684</strain>
    </source>
</reference>
<name>A0A0L0P273_CANAR</name>
<gene>
    <name evidence="1" type="ORF">QG37_03045</name>
</gene>
<dbReference type="EMBL" id="LGST01000020">
    <property type="protein sequence ID" value="KNE00096.1"/>
    <property type="molecule type" value="Genomic_DNA"/>
</dbReference>
<accession>A0A0L0P273</accession>
<dbReference type="VEuPathDB" id="FungiDB:QG37_03045"/>
<dbReference type="AlphaFoldDB" id="A0A0L0P273"/>
<protein>
    <submittedName>
        <fullName evidence="1">Uncharacterized protein</fullName>
    </submittedName>
</protein>
<comment type="caution">
    <text evidence="1">The sequence shown here is derived from an EMBL/GenBank/DDBJ whole genome shotgun (WGS) entry which is preliminary data.</text>
</comment>
<evidence type="ECO:0000313" key="1">
    <source>
        <dbReference type="EMBL" id="KNE00096.1"/>
    </source>
</evidence>
<dbReference type="Proteomes" id="UP000037122">
    <property type="component" value="Unassembled WGS sequence"/>
</dbReference>
<sequence length="68" mass="7854">MRDKTTTRKVGGAIYTFETIAWSVWMGNAALSRNMGSARIFYVGERPAASIFPKVTHPCLWWDWRKMT</sequence>
<organism evidence="1 2">
    <name type="scientific">Candidozyma auris</name>
    <name type="common">Yeast</name>
    <name type="synonym">Candida auris</name>
    <dbReference type="NCBI Taxonomy" id="498019"/>
    <lineage>
        <taxon>Eukaryota</taxon>
        <taxon>Fungi</taxon>
        <taxon>Dikarya</taxon>
        <taxon>Ascomycota</taxon>
        <taxon>Saccharomycotina</taxon>
        <taxon>Pichiomycetes</taxon>
        <taxon>Metschnikowiaceae</taxon>
        <taxon>Candidozyma</taxon>
    </lineage>
</organism>
<evidence type="ECO:0000313" key="2">
    <source>
        <dbReference type="Proteomes" id="UP000037122"/>
    </source>
</evidence>